<keyword evidence="3" id="KW-0813">Transport</keyword>
<feature type="transmembrane region" description="Helical" evidence="15">
    <location>
        <begin position="157"/>
        <end position="178"/>
    </location>
</feature>
<dbReference type="InterPro" id="IPR058533">
    <property type="entry name" value="Cation_efflux_TM"/>
</dbReference>
<evidence type="ECO:0000256" key="14">
    <source>
        <dbReference type="ARBA" id="ARBA00072262"/>
    </source>
</evidence>
<keyword evidence="4" id="KW-1003">Cell membrane</keyword>
<evidence type="ECO:0000256" key="15">
    <source>
        <dbReference type="SAM" id="Phobius"/>
    </source>
</evidence>
<comment type="similarity">
    <text evidence="2">Belongs to the cation diffusion facilitator (CDF) transporter (TC 2.A.4) family. FieF subfamily.</text>
</comment>
<dbReference type="GO" id="GO:0006882">
    <property type="term" value="P:intracellular zinc ion homeostasis"/>
    <property type="evidence" value="ECO:0007669"/>
    <property type="project" value="TreeGrafter"/>
</dbReference>
<evidence type="ECO:0000256" key="7">
    <source>
        <dbReference type="ARBA" id="ARBA00022906"/>
    </source>
</evidence>
<dbReference type="AlphaFoldDB" id="A0A915UBD1"/>
<dbReference type="PANTHER" id="PTHR43840">
    <property type="entry name" value="MITOCHONDRIAL METAL TRANSPORTER 1-RELATED"/>
    <property type="match status" value="1"/>
</dbReference>
<keyword evidence="7" id="KW-0406">Ion transport</keyword>
<feature type="domain" description="Cation efflux protein cytoplasmic" evidence="17">
    <location>
        <begin position="213"/>
        <end position="289"/>
    </location>
</feature>
<keyword evidence="19" id="KW-1185">Reference proteome</keyword>
<keyword evidence="9 15" id="KW-0472">Membrane</keyword>
<evidence type="ECO:0000256" key="8">
    <source>
        <dbReference type="ARBA" id="ARBA00022989"/>
    </source>
</evidence>
<feature type="transmembrane region" description="Helical" evidence="15">
    <location>
        <begin position="18"/>
        <end position="36"/>
    </location>
</feature>
<dbReference type="InterPro" id="IPR050291">
    <property type="entry name" value="CDF_Transporter"/>
</dbReference>
<keyword evidence="5" id="KW-0408">Iron</keyword>
<keyword evidence="8 15" id="KW-1133">Transmembrane helix</keyword>
<dbReference type="PANTHER" id="PTHR43840:SF41">
    <property type="entry name" value="CATION-EFFLUX PUMP FIEF"/>
    <property type="match status" value="1"/>
</dbReference>
<accession>A0A915UBD1</accession>
<sequence length="303" mass="33088">MTPSSPSPDILLRRATRASVAVAVVLIVGKLAAWLLTGSLSVMASLVDSLMDAAASTINLVAVRLSLNPADSEHRFGHGKAEFLAGLAQASFIAGSSFFLLIHAVERMRNPQPLNDARAGIIIMVLAIAITLLLLAYQYRVIRKTNSTAIRADALHYATDILTNAGTILALVLARYGWPGLDPIFAIVIAGFIFYSACKIGYDAAQMLMDRELPAELREKIISIAERPPQVRGVHDVRTRQSGQTIMIQLHLELDDDMPLLRAHGVARAVEKDILRNWPEADVIIHQDPVNISRKLGTTRFTD</sequence>
<evidence type="ECO:0000256" key="1">
    <source>
        <dbReference type="ARBA" id="ARBA00004651"/>
    </source>
</evidence>
<organism evidence="18 19">
    <name type="scientific">Desulfolithobacter dissulfuricans</name>
    <dbReference type="NCBI Taxonomy" id="2795293"/>
    <lineage>
        <taxon>Bacteria</taxon>
        <taxon>Pseudomonadati</taxon>
        <taxon>Thermodesulfobacteriota</taxon>
        <taxon>Desulfobulbia</taxon>
        <taxon>Desulfobulbales</taxon>
        <taxon>Desulfobulbaceae</taxon>
        <taxon>Desulfolithobacter</taxon>
    </lineage>
</organism>
<dbReference type="FunFam" id="3.30.70.1350:FF:000002">
    <property type="entry name" value="Ferrous-iron efflux pump FieF"/>
    <property type="match status" value="1"/>
</dbReference>
<comment type="catalytic activity">
    <reaction evidence="11">
        <text>Zn(2+)(in) + H(+)(out) = Zn(2+)(out) + H(+)(in)</text>
        <dbReference type="Rhea" id="RHEA:28839"/>
        <dbReference type="ChEBI" id="CHEBI:15378"/>
        <dbReference type="ChEBI" id="CHEBI:29105"/>
    </reaction>
</comment>
<dbReference type="Proteomes" id="UP001063350">
    <property type="component" value="Chromosome"/>
</dbReference>
<keyword evidence="5" id="KW-0410">Iron transport</keyword>
<protein>
    <recommendedName>
        <fullName evidence="14">Cation-efflux pump FieF</fullName>
    </recommendedName>
</protein>
<dbReference type="FunFam" id="1.20.1510.10:FF:000001">
    <property type="entry name" value="Ferrous-iron efflux pump FieF"/>
    <property type="match status" value="1"/>
</dbReference>
<evidence type="ECO:0000256" key="4">
    <source>
        <dbReference type="ARBA" id="ARBA00022475"/>
    </source>
</evidence>
<gene>
    <name evidence="18" type="primary">fieF</name>
    <name evidence="18" type="ORF">GF1_29560</name>
</gene>
<keyword evidence="7" id="KW-0864">Zinc transport</keyword>
<dbReference type="Gene3D" id="1.20.1510.10">
    <property type="entry name" value="Cation efflux protein transmembrane domain"/>
    <property type="match status" value="1"/>
</dbReference>
<feature type="transmembrane region" description="Helical" evidence="15">
    <location>
        <begin position="184"/>
        <end position="202"/>
    </location>
</feature>
<evidence type="ECO:0000256" key="13">
    <source>
        <dbReference type="ARBA" id="ARBA00062926"/>
    </source>
</evidence>
<feature type="domain" description="Cation efflux protein transmembrane" evidence="16">
    <location>
        <begin position="18"/>
        <end position="209"/>
    </location>
</feature>
<dbReference type="KEGG" id="ddu:GF1_29560"/>
<evidence type="ECO:0000256" key="12">
    <source>
        <dbReference type="ARBA" id="ARBA00050984"/>
    </source>
</evidence>
<reference evidence="18" key="1">
    <citation type="submission" date="2020-12" db="EMBL/GenBank/DDBJ databases">
        <title>Desulfobium dissulfuricans gen. nov., sp. nov., a novel mesophilic, sulfate-reducing bacterium isolated from a deep-sea hydrothermal vent.</title>
        <authorList>
            <person name="Hashimoto Y."/>
            <person name="Tame A."/>
            <person name="Sawayama S."/>
            <person name="Miyazaki J."/>
            <person name="Takai K."/>
            <person name="Nakagawa S."/>
        </authorList>
    </citation>
    <scope>NUCLEOTIDE SEQUENCE</scope>
    <source>
        <strain evidence="18">GF1</strain>
    </source>
</reference>
<keyword evidence="7" id="KW-0862">Zinc</keyword>
<keyword evidence="6 15" id="KW-0812">Transmembrane</keyword>
<dbReference type="InterPro" id="IPR036837">
    <property type="entry name" value="Cation_efflux_CTD_sf"/>
</dbReference>
<comment type="catalytic activity">
    <reaction evidence="12">
        <text>Cd(2+)(in) + H(+)(out) = Cd(2+)(out) + H(+)(in)</text>
        <dbReference type="Rhea" id="RHEA:28739"/>
        <dbReference type="ChEBI" id="CHEBI:15378"/>
        <dbReference type="ChEBI" id="CHEBI:48775"/>
    </reaction>
</comment>
<feature type="transmembrane region" description="Helical" evidence="15">
    <location>
        <begin position="83"/>
        <end position="105"/>
    </location>
</feature>
<evidence type="ECO:0000256" key="5">
    <source>
        <dbReference type="ARBA" id="ARBA00022496"/>
    </source>
</evidence>
<dbReference type="GO" id="GO:0005886">
    <property type="term" value="C:plasma membrane"/>
    <property type="evidence" value="ECO:0007669"/>
    <property type="project" value="UniProtKB-SubCell"/>
</dbReference>
<dbReference type="Pfam" id="PF01545">
    <property type="entry name" value="Cation_efflux"/>
    <property type="match status" value="1"/>
</dbReference>
<evidence type="ECO:0000256" key="2">
    <source>
        <dbReference type="ARBA" id="ARBA00010212"/>
    </source>
</evidence>
<feature type="transmembrane region" description="Helical" evidence="15">
    <location>
        <begin position="117"/>
        <end position="137"/>
    </location>
</feature>
<dbReference type="SUPFAM" id="SSF160240">
    <property type="entry name" value="Cation efflux protein cytoplasmic domain-like"/>
    <property type="match status" value="1"/>
</dbReference>
<evidence type="ECO:0000256" key="10">
    <source>
        <dbReference type="ARBA" id="ARBA00035584"/>
    </source>
</evidence>
<evidence type="ECO:0000256" key="3">
    <source>
        <dbReference type="ARBA" id="ARBA00022448"/>
    </source>
</evidence>
<dbReference type="GO" id="GO:0015341">
    <property type="term" value="F:zinc efflux antiporter activity"/>
    <property type="evidence" value="ECO:0007669"/>
    <property type="project" value="TreeGrafter"/>
</dbReference>
<dbReference type="GO" id="GO:0015086">
    <property type="term" value="F:cadmium ion transmembrane transporter activity"/>
    <property type="evidence" value="ECO:0007669"/>
    <property type="project" value="TreeGrafter"/>
</dbReference>
<evidence type="ECO:0000313" key="19">
    <source>
        <dbReference type="Proteomes" id="UP001063350"/>
    </source>
</evidence>
<evidence type="ECO:0000256" key="11">
    <source>
        <dbReference type="ARBA" id="ARBA00047695"/>
    </source>
</evidence>
<dbReference type="InterPro" id="IPR027469">
    <property type="entry name" value="Cation_efflux_TMD_sf"/>
</dbReference>
<dbReference type="EMBL" id="AP024233">
    <property type="protein sequence ID" value="BCO10580.1"/>
    <property type="molecule type" value="Genomic_DNA"/>
</dbReference>
<evidence type="ECO:0000313" key="18">
    <source>
        <dbReference type="EMBL" id="BCO10580.1"/>
    </source>
</evidence>
<dbReference type="NCBIfam" id="TIGR01297">
    <property type="entry name" value="CDF"/>
    <property type="match status" value="1"/>
</dbReference>
<comment type="subcellular location">
    <subcellularLocation>
        <location evidence="1">Cell membrane</location>
        <topology evidence="1">Multi-pass membrane protein</topology>
    </subcellularLocation>
</comment>
<proteinExistence type="inferred from homology"/>
<comment type="subunit">
    <text evidence="13">Homodimer. The subunits are held together in a parallel orientation through zinc binding at the interface of the cytoplasmic domains.</text>
</comment>
<dbReference type="InterPro" id="IPR002524">
    <property type="entry name" value="Cation_efflux"/>
</dbReference>
<evidence type="ECO:0000259" key="16">
    <source>
        <dbReference type="Pfam" id="PF01545"/>
    </source>
</evidence>
<dbReference type="SUPFAM" id="SSF161111">
    <property type="entry name" value="Cation efflux protein transmembrane domain-like"/>
    <property type="match status" value="1"/>
</dbReference>
<dbReference type="GO" id="GO:0015093">
    <property type="term" value="F:ferrous iron transmembrane transporter activity"/>
    <property type="evidence" value="ECO:0007669"/>
    <property type="project" value="TreeGrafter"/>
</dbReference>
<evidence type="ECO:0000259" key="17">
    <source>
        <dbReference type="Pfam" id="PF16916"/>
    </source>
</evidence>
<dbReference type="Pfam" id="PF16916">
    <property type="entry name" value="ZT_dimer"/>
    <property type="match status" value="1"/>
</dbReference>
<name>A0A915UBD1_9BACT</name>
<evidence type="ECO:0000256" key="6">
    <source>
        <dbReference type="ARBA" id="ARBA00022692"/>
    </source>
</evidence>
<dbReference type="Gene3D" id="3.30.70.1350">
    <property type="entry name" value="Cation efflux protein, cytoplasmic domain"/>
    <property type="match status" value="1"/>
</dbReference>
<dbReference type="InterPro" id="IPR027470">
    <property type="entry name" value="Cation_efflux_CTD"/>
</dbReference>
<evidence type="ECO:0000256" key="9">
    <source>
        <dbReference type="ARBA" id="ARBA00023136"/>
    </source>
</evidence>
<comment type="catalytic activity">
    <reaction evidence="10">
        <text>Fe(2+)(in) + H(+)(out) = Fe(2+)(out) + H(+)(in)</text>
        <dbReference type="Rhea" id="RHEA:29439"/>
        <dbReference type="ChEBI" id="CHEBI:15378"/>
        <dbReference type="ChEBI" id="CHEBI:29033"/>
    </reaction>
</comment>
<dbReference type="RefSeq" id="WP_267927307.1">
    <property type="nucleotide sequence ID" value="NZ_AP024233.1"/>
</dbReference>